<dbReference type="Proteomes" id="UP000258016">
    <property type="component" value="Chromosome"/>
</dbReference>
<protein>
    <submittedName>
        <fullName evidence="4">Thioesterase</fullName>
    </submittedName>
</protein>
<feature type="domain" description="Thioesterase" evidence="3">
    <location>
        <begin position="44"/>
        <end position="120"/>
    </location>
</feature>
<dbReference type="InterPro" id="IPR029069">
    <property type="entry name" value="HotDog_dom_sf"/>
</dbReference>
<proteinExistence type="inferred from homology"/>
<dbReference type="PANTHER" id="PTHR21660:SF1">
    <property type="entry name" value="ACYL-COENZYME A THIOESTERASE 13"/>
    <property type="match status" value="1"/>
</dbReference>
<dbReference type="PANTHER" id="PTHR21660">
    <property type="entry name" value="THIOESTERASE SUPERFAMILY MEMBER-RELATED"/>
    <property type="match status" value="1"/>
</dbReference>
<dbReference type="InterPro" id="IPR003736">
    <property type="entry name" value="PAAI_dom"/>
</dbReference>
<dbReference type="EMBL" id="CP020083">
    <property type="protein sequence ID" value="ASR53438.1"/>
    <property type="molecule type" value="Genomic_DNA"/>
</dbReference>
<evidence type="ECO:0000256" key="2">
    <source>
        <dbReference type="ARBA" id="ARBA00022801"/>
    </source>
</evidence>
<name>A0ABM6MBH9_9SPHN</name>
<gene>
    <name evidence="4" type="ORF">B5J99_09385</name>
</gene>
<dbReference type="RefSeq" id="WP_117353436.1">
    <property type="nucleotide sequence ID" value="NZ_CP020083.1"/>
</dbReference>
<dbReference type="SUPFAM" id="SSF54637">
    <property type="entry name" value="Thioesterase/thiol ester dehydrase-isomerase"/>
    <property type="match status" value="1"/>
</dbReference>
<reference evidence="4 5" key="1">
    <citation type="submission" date="2017-03" db="EMBL/GenBank/DDBJ databases">
        <title>Complete genome sequence of Blastomonas fulva degrading microcsystin LR.</title>
        <authorList>
            <person name="Lee H.-g."/>
            <person name="Jin L."/>
            <person name="oh H.-M."/>
        </authorList>
    </citation>
    <scope>NUCLEOTIDE SEQUENCE [LARGE SCALE GENOMIC DNA]</scope>
    <source>
        <strain evidence="4 5">T2</strain>
    </source>
</reference>
<accession>A0ABM6MBH9</accession>
<comment type="similarity">
    <text evidence="1">Belongs to the thioesterase PaaI family.</text>
</comment>
<dbReference type="NCBIfam" id="TIGR00369">
    <property type="entry name" value="unchar_dom_1"/>
    <property type="match status" value="1"/>
</dbReference>
<dbReference type="InterPro" id="IPR039298">
    <property type="entry name" value="ACOT13"/>
</dbReference>
<keyword evidence="5" id="KW-1185">Reference proteome</keyword>
<evidence type="ECO:0000313" key="5">
    <source>
        <dbReference type="Proteomes" id="UP000258016"/>
    </source>
</evidence>
<organism evidence="4 5">
    <name type="scientific">Blastomonas fulva</name>
    <dbReference type="NCBI Taxonomy" id="1550728"/>
    <lineage>
        <taxon>Bacteria</taxon>
        <taxon>Pseudomonadati</taxon>
        <taxon>Pseudomonadota</taxon>
        <taxon>Alphaproteobacteria</taxon>
        <taxon>Sphingomonadales</taxon>
        <taxon>Sphingomonadaceae</taxon>
        <taxon>Blastomonas</taxon>
    </lineage>
</organism>
<evidence type="ECO:0000259" key="3">
    <source>
        <dbReference type="Pfam" id="PF03061"/>
    </source>
</evidence>
<dbReference type="Pfam" id="PF03061">
    <property type="entry name" value="4HBT"/>
    <property type="match status" value="1"/>
</dbReference>
<keyword evidence="2" id="KW-0378">Hydrolase</keyword>
<evidence type="ECO:0000313" key="4">
    <source>
        <dbReference type="EMBL" id="ASR53438.1"/>
    </source>
</evidence>
<dbReference type="CDD" id="cd03443">
    <property type="entry name" value="PaaI_thioesterase"/>
    <property type="match status" value="1"/>
</dbReference>
<dbReference type="GeneID" id="303485780"/>
<dbReference type="InterPro" id="IPR006683">
    <property type="entry name" value="Thioestr_dom"/>
</dbReference>
<dbReference type="Gene3D" id="3.10.129.10">
    <property type="entry name" value="Hotdog Thioesterase"/>
    <property type="match status" value="1"/>
</dbReference>
<sequence>MTATPPEAVHDLNTAMGFVRIVEMDPQGRATIEYQAGQHMCHSGGVVQGGFVTGWIDAAMAHAAMAMTGPDVVPMSLELKVSFFAPARPGVVIAKAWVERRGRSTCFFEGQLLDASGKVLAKASSTLMLADRSRVEQASSKAVAGAG</sequence>
<evidence type="ECO:0000256" key="1">
    <source>
        <dbReference type="ARBA" id="ARBA00008324"/>
    </source>
</evidence>